<dbReference type="PANTHER" id="PTHR33910">
    <property type="entry name" value="PROTEIN TRANSLOCASE SUBUNIT SECE"/>
    <property type="match status" value="1"/>
</dbReference>
<dbReference type="GO" id="GO:0005886">
    <property type="term" value="C:plasma membrane"/>
    <property type="evidence" value="ECO:0007669"/>
    <property type="project" value="UniProtKB-SubCell"/>
</dbReference>
<dbReference type="InterPro" id="IPR001901">
    <property type="entry name" value="Translocase_SecE/Sec61-g"/>
</dbReference>
<dbReference type="PANTHER" id="PTHR33910:SF1">
    <property type="entry name" value="PROTEIN TRANSLOCASE SUBUNIT SECE"/>
    <property type="match status" value="1"/>
</dbReference>
<evidence type="ECO:0000256" key="1">
    <source>
        <dbReference type="ARBA" id="ARBA00004370"/>
    </source>
</evidence>
<evidence type="ECO:0000313" key="10">
    <source>
        <dbReference type="EMBL" id="MBB6451441.1"/>
    </source>
</evidence>
<comment type="caution">
    <text evidence="10">The sequence shown here is derived from an EMBL/GenBank/DDBJ whole genome shotgun (WGS) entry which is preliminary data.</text>
</comment>
<dbReference type="GO" id="GO:0043952">
    <property type="term" value="P:protein transport by the Sec complex"/>
    <property type="evidence" value="ECO:0007669"/>
    <property type="project" value="UniProtKB-UniRule"/>
</dbReference>
<dbReference type="RefSeq" id="WP_184405612.1">
    <property type="nucleotide sequence ID" value="NZ_JACHHJ010000007.1"/>
</dbReference>
<keyword evidence="8 9" id="KW-0472">Membrane</keyword>
<sequence length="64" mass="7552">MAGIFRSSWKFLREVGKEMKRVTWPTPRELFKYTRIVIVTVIFITIFFALVDAGLSYLFETFLA</sequence>
<dbReference type="Proteomes" id="UP000568839">
    <property type="component" value="Unassembled WGS sequence"/>
</dbReference>
<keyword evidence="6 9" id="KW-1133">Transmembrane helix</keyword>
<evidence type="ECO:0000256" key="3">
    <source>
        <dbReference type="ARBA" id="ARBA00022475"/>
    </source>
</evidence>
<keyword evidence="3 9" id="KW-1003">Cell membrane</keyword>
<gene>
    <name evidence="9" type="primary">secE</name>
    <name evidence="10" type="ORF">HNR44_003452</name>
</gene>
<keyword evidence="11" id="KW-1185">Reference proteome</keyword>
<evidence type="ECO:0000313" key="11">
    <source>
        <dbReference type="Proteomes" id="UP000568839"/>
    </source>
</evidence>
<comment type="function">
    <text evidence="9">Essential subunit of the Sec protein translocation channel SecYEG. Clamps together the 2 halves of SecY. May contact the channel plug during translocation.</text>
</comment>
<dbReference type="GO" id="GO:0006605">
    <property type="term" value="P:protein targeting"/>
    <property type="evidence" value="ECO:0007669"/>
    <property type="project" value="UniProtKB-UniRule"/>
</dbReference>
<feature type="transmembrane region" description="Helical" evidence="9">
    <location>
        <begin position="36"/>
        <end position="59"/>
    </location>
</feature>
<evidence type="ECO:0000256" key="9">
    <source>
        <dbReference type="HAMAP-Rule" id="MF_00422"/>
    </source>
</evidence>
<dbReference type="GO" id="GO:0008320">
    <property type="term" value="F:protein transmembrane transporter activity"/>
    <property type="evidence" value="ECO:0007669"/>
    <property type="project" value="UniProtKB-UniRule"/>
</dbReference>
<dbReference type="InterPro" id="IPR005807">
    <property type="entry name" value="SecE_bac"/>
</dbReference>
<dbReference type="EMBL" id="JACHHJ010000007">
    <property type="protein sequence ID" value="MBB6451441.1"/>
    <property type="molecule type" value="Genomic_DNA"/>
</dbReference>
<dbReference type="InterPro" id="IPR038379">
    <property type="entry name" value="SecE_sf"/>
</dbReference>
<name>A0A841PXK1_9BACL</name>
<dbReference type="Pfam" id="PF00584">
    <property type="entry name" value="SecE"/>
    <property type="match status" value="1"/>
</dbReference>
<proteinExistence type="inferred from homology"/>
<organism evidence="10 11">
    <name type="scientific">Geomicrobium halophilum</name>
    <dbReference type="NCBI Taxonomy" id="549000"/>
    <lineage>
        <taxon>Bacteria</taxon>
        <taxon>Bacillati</taxon>
        <taxon>Bacillota</taxon>
        <taxon>Bacilli</taxon>
        <taxon>Bacillales</taxon>
        <taxon>Geomicrobium</taxon>
    </lineage>
</organism>
<keyword evidence="2 9" id="KW-0813">Transport</keyword>
<evidence type="ECO:0000256" key="5">
    <source>
        <dbReference type="ARBA" id="ARBA00022927"/>
    </source>
</evidence>
<keyword evidence="5 9" id="KW-0653">Protein transport</keyword>
<evidence type="ECO:0000256" key="7">
    <source>
        <dbReference type="ARBA" id="ARBA00023010"/>
    </source>
</evidence>
<dbReference type="PROSITE" id="PS01067">
    <property type="entry name" value="SECE_SEC61G"/>
    <property type="match status" value="1"/>
</dbReference>
<evidence type="ECO:0000256" key="4">
    <source>
        <dbReference type="ARBA" id="ARBA00022692"/>
    </source>
</evidence>
<accession>A0A841PXK1</accession>
<reference evidence="10 11" key="1">
    <citation type="submission" date="2020-08" db="EMBL/GenBank/DDBJ databases">
        <title>Genomic Encyclopedia of Type Strains, Phase IV (KMG-IV): sequencing the most valuable type-strain genomes for metagenomic binning, comparative biology and taxonomic classification.</title>
        <authorList>
            <person name="Goeker M."/>
        </authorList>
    </citation>
    <scope>NUCLEOTIDE SEQUENCE [LARGE SCALE GENOMIC DNA]</scope>
    <source>
        <strain evidence="10 11">DSM 21769</strain>
    </source>
</reference>
<dbReference type="GO" id="GO:0065002">
    <property type="term" value="P:intracellular protein transmembrane transport"/>
    <property type="evidence" value="ECO:0007669"/>
    <property type="project" value="UniProtKB-UniRule"/>
</dbReference>
<comment type="subunit">
    <text evidence="9">Component of the Sec protein translocase complex. Heterotrimer consisting of SecY, SecE and SecG subunits. The heterotrimers can form oligomers, although 1 heterotrimer is thought to be able to translocate proteins. Interacts with the ribosome. Interacts with SecDF, and other proteins may be involved. Interacts with SecA.</text>
</comment>
<comment type="similarity">
    <text evidence="9">Belongs to the SecE/SEC61-gamma family.</text>
</comment>
<comment type="subcellular location">
    <subcellularLocation>
        <location evidence="9">Cell membrane</location>
        <topology evidence="9">Single-pass membrane protein</topology>
    </subcellularLocation>
    <subcellularLocation>
        <location evidence="1">Membrane</location>
    </subcellularLocation>
</comment>
<dbReference type="AlphaFoldDB" id="A0A841PXK1"/>
<evidence type="ECO:0000256" key="2">
    <source>
        <dbReference type="ARBA" id="ARBA00022448"/>
    </source>
</evidence>
<dbReference type="GO" id="GO:0009306">
    <property type="term" value="P:protein secretion"/>
    <property type="evidence" value="ECO:0007669"/>
    <property type="project" value="UniProtKB-UniRule"/>
</dbReference>
<dbReference type="HAMAP" id="MF_00422">
    <property type="entry name" value="SecE"/>
    <property type="match status" value="1"/>
</dbReference>
<evidence type="ECO:0000256" key="8">
    <source>
        <dbReference type="ARBA" id="ARBA00023136"/>
    </source>
</evidence>
<dbReference type="NCBIfam" id="TIGR00964">
    <property type="entry name" value="secE_bact"/>
    <property type="match status" value="1"/>
</dbReference>
<evidence type="ECO:0000256" key="6">
    <source>
        <dbReference type="ARBA" id="ARBA00022989"/>
    </source>
</evidence>
<dbReference type="Gene3D" id="1.20.5.1030">
    <property type="entry name" value="Preprotein translocase secy subunit"/>
    <property type="match status" value="1"/>
</dbReference>
<keyword evidence="4 9" id="KW-0812">Transmembrane</keyword>
<keyword evidence="7 9" id="KW-0811">Translocation</keyword>
<protein>
    <recommendedName>
        <fullName evidence="9">Protein translocase subunit SecE</fullName>
    </recommendedName>
</protein>